<dbReference type="EMBL" id="VSRR010003874">
    <property type="protein sequence ID" value="MPC37754.1"/>
    <property type="molecule type" value="Genomic_DNA"/>
</dbReference>
<dbReference type="Proteomes" id="UP000324222">
    <property type="component" value="Unassembled WGS sequence"/>
</dbReference>
<proteinExistence type="predicted"/>
<name>A0A5B7EZK1_PORTR</name>
<evidence type="ECO:0000313" key="3">
    <source>
        <dbReference type="Proteomes" id="UP000324222"/>
    </source>
</evidence>
<sequence length="168" mass="18923">MRHQARSTRQPRRWRRLNLSSGDKAASPETLGITTSISLSSLDSDAEEAFYDAEDNTTNQGEYTAVSLFITLHLSPVCPACRITLRGNKLQCFMSGSILKQGVVYTMTEPHFASTIRESRLGEALAMHVKHLWLCGWNRDGVWLGCRKCSLTPSRRHRQCRGASFCYP</sequence>
<protein>
    <submittedName>
        <fullName evidence="2">Uncharacterized protein</fullName>
    </submittedName>
</protein>
<feature type="compositionally biased region" description="Basic residues" evidence="1">
    <location>
        <begin position="1"/>
        <end position="16"/>
    </location>
</feature>
<feature type="region of interest" description="Disordered" evidence="1">
    <location>
        <begin position="1"/>
        <end position="28"/>
    </location>
</feature>
<reference evidence="2 3" key="1">
    <citation type="submission" date="2019-05" db="EMBL/GenBank/DDBJ databases">
        <title>Another draft genome of Portunus trituberculatus and its Hox gene families provides insights of decapod evolution.</title>
        <authorList>
            <person name="Jeong J.-H."/>
            <person name="Song I."/>
            <person name="Kim S."/>
            <person name="Choi T."/>
            <person name="Kim D."/>
            <person name="Ryu S."/>
            <person name="Kim W."/>
        </authorList>
    </citation>
    <scope>NUCLEOTIDE SEQUENCE [LARGE SCALE GENOMIC DNA]</scope>
    <source>
        <tissue evidence="2">Muscle</tissue>
    </source>
</reference>
<gene>
    <name evidence="2" type="ORF">E2C01_031245</name>
</gene>
<dbReference type="AlphaFoldDB" id="A0A5B7EZK1"/>
<evidence type="ECO:0000313" key="2">
    <source>
        <dbReference type="EMBL" id="MPC37754.1"/>
    </source>
</evidence>
<evidence type="ECO:0000256" key="1">
    <source>
        <dbReference type="SAM" id="MobiDB-lite"/>
    </source>
</evidence>
<comment type="caution">
    <text evidence="2">The sequence shown here is derived from an EMBL/GenBank/DDBJ whole genome shotgun (WGS) entry which is preliminary data.</text>
</comment>
<organism evidence="2 3">
    <name type="scientific">Portunus trituberculatus</name>
    <name type="common">Swimming crab</name>
    <name type="synonym">Neptunus trituberculatus</name>
    <dbReference type="NCBI Taxonomy" id="210409"/>
    <lineage>
        <taxon>Eukaryota</taxon>
        <taxon>Metazoa</taxon>
        <taxon>Ecdysozoa</taxon>
        <taxon>Arthropoda</taxon>
        <taxon>Crustacea</taxon>
        <taxon>Multicrustacea</taxon>
        <taxon>Malacostraca</taxon>
        <taxon>Eumalacostraca</taxon>
        <taxon>Eucarida</taxon>
        <taxon>Decapoda</taxon>
        <taxon>Pleocyemata</taxon>
        <taxon>Brachyura</taxon>
        <taxon>Eubrachyura</taxon>
        <taxon>Portunoidea</taxon>
        <taxon>Portunidae</taxon>
        <taxon>Portuninae</taxon>
        <taxon>Portunus</taxon>
    </lineage>
</organism>
<keyword evidence="3" id="KW-1185">Reference proteome</keyword>
<accession>A0A5B7EZK1</accession>